<keyword evidence="10" id="KW-0614">Plasmid</keyword>
<proteinExistence type="inferred from homology"/>
<evidence type="ECO:0000256" key="3">
    <source>
        <dbReference type="ARBA" id="ARBA00022723"/>
    </source>
</evidence>
<dbReference type="Gene3D" id="3.40.50.850">
    <property type="entry name" value="Isochorismatase-like"/>
    <property type="match status" value="1"/>
</dbReference>
<dbReference type="FunFam" id="3.40.50.850:FF:000006">
    <property type="entry name" value="Bifunctional pyrazinamidase/nicotinamidase"/>
    <property type="match status" value="1"/>
</dbReference>
<dbReference type="GO" id="GO:0019363">
    <property type="term" value="P:pyridine nucleotide biosynthetic process"/>
    <property type="evidence" value="ECO:0007669"/>
    <property type="project" value="UniProtKB-KW"/>
</dbReference>
<evidence type="ECO:0000256" key="2">
    <source>
        <dbReference type="ARBA" id="ARBA00022642"/>
    </source>
</evidence>
<protein>
    <recommendedName>
        <fullName evidence="8">Nicotinamidase</fullName>
        <ecNumber evidence="6">3.5.1.19</ecNumber>
    </recommendedName>
    <alternativeName>
        <fullName evidence="7">Nicotinamide deamidase</fullName>
    </alternativeName>
</protein>
<dbReference type="GO" id="GO:0008936">
    <property type="term" value="F:nicotinamidase activity"/>
    <property type="evidence" value="ECO:0007669"/>
    <property type="project" value="UniProtKB-EC"/>
</dbReference>
<dbReference type="InterPro" id="IPR000868">
    <property type="entry name" value="Isochorismatase-like_dom"/>
</dbReference>
<comment type="pathway">
    <text evidence="5">Cofactor biosynthesis; nicotinate biosynthesis; nicotinate from nicotinamide: step 1/1.</text>
</comment>
<evidence type="ECO:0000256" key="8">
    <source>
        <dbReference type="ARBA" id="ARBA00072277"/>
    </source>
</evidence>
<dbReference type="PANTHER" id="PTHR11080">
    <property type="entry name" value="PYRAZINAMIDASE/NICOTINAMIDASE"/>
    <property type="match status" value="1"/>
</dbReference>
<name>A0AB39HKC9_9VIBR</name>
<comment type="similarity">
    <text evidence="1">Belongs to the isochorismatase family.</text>
</comment>
<sequence>MKSALILVDIQNDFSPQGALAVPCGNEIIPVVNQLMPLVDVVVATKDWHPSGHSSFASTHRAPVGDIKIVNGVEQIMWPDHCIQGSLGSDFIPGLETENIAHVIYKGTHRDIDSYSGFFDNQDKFKTDLDDALQGLGINRLLIVGLATDYCVKFTALDALRLGYHTAVVKDACRGVELSPGDIENAYQEIEAKGGTVISSSQIQQYLNQ</sequence>
<keyword evidence="4 10" id="KW-0378">Hydrolase</keyword>
<geneLocation type="plasmid" evidence="10">
    <name>p-HB236076</name>
</geneLocation>
<organism evidence="10">
    <name type="scientific">Vibrio sp. HB236076</name>
    <dbReference type="NCBI Taxonomy" id="3232307"/>
    <lineage>
        <taxon>Bacteria</taxon>
        <taxon>Pseudomonadati</taxon>
        <taxon>Pseudomonadota</taxon>
        <taxon>Gammaproteobacteria</taxon>
        <taxon>Vibrionales</taxon>
        <taxon>Vibrionaceae</taxon>
        <taxon>Vibrio</taxon>
    </lineage>
</organism>
<dbReference type="Pfam" id="PF00857">
    <property type="entry name" value="Isochorismatase"/>
    <property type="match status" value="1"/>
</dbReference>
<keyword evidence="3" id="KW-0479">Metal-binding</keyword>
<evidence type="ECO:0000256" key="7">
    <source>
        <dbReference type="ARBA" id="ARBA00043224"/>
    </source>
</evidence>
<dbReference type="EMBL" id="CP162602">
    <property type="protein sequence ID" value="XDK26751.1"/>
    <property type="molecule type" value="Genomic_DNA"/>
</dbReference>
<dbReference type="InterPro" id="IPR036380">
    <property type="entry name" value="Isochorismatase-like_sf"/>
</dbReference>
<dbReference type="EC" id="3.5.1.19" evidence="6"/>
<evidence type="ECO:0000256" key="5">
    <source>
        <dbReference type="ARBA" id="ARBA00037900"/>
    </source>
</evidence>
<dbReference type="InterPro" id="IPR052347">
    <property type="entry name" value="Isochorismatase_Nicotinamidase"/>
</dbReference>
<evidence type="ECO:0000256" key="1">
    <source>
        <dbReference type="ARBA" id="ARBA00006336"/>
    </source>
</evidence>
<evidence type="ECO:0000259" key="9">
    <source>
        <dbReference type="Pfam" id="PF00857"/>
    </source>
</evidence>
<dbReference type="PANTHER" id="PTHR11080:SF2">
    <property type="entry name" value="LD05707P"/>
    <property type="match status" value="1"/>
</dbReference>
<dbReference type="CDD" id="cd01011">
    <property type="entry name" value="nicotinamidase"/>
    <property type="match status" value="1"/>
</dbReference>
<reference evidence="10" key="1">
    <citation type="submission" date="2024-07" db="EMBL/GenBank/DDBJ databases">
        <title>Genome Analysis of a Potential Novel Vibrio Species Secreting pH- and Thermo-stable Alginate Lyase and its Application in Producing Alginate Oligosaccharides.</title>
        <authorList>
            <person name="Huang H."/>
            <person name="Bao K."/>
        </authorList>
    </citation>
    <scope>NUCLEOTIDE SEQUENCE</scope>
    <source>
        <strain evidence="10">HB236076</strain>
        <plasmid evidence="10">p-HB236076</plasmid>
    </source>
</reference>
<evidence type="ECO:0000256" key="4">
    <source>
        <dbReference type="ARBA" id="ARBA00022801"/>
    </source>
</evidence>
<gene>
    <name evidence="10" type="primary">pncA</name>
    <name evidence="10" type="ORF">AB0763_17150</name>
</gene>
<dbReference type="AlphaFoldDB" id="A0AB39HKC9"/>
<evidence type="ECO:0000256" key="6">
    <source>
        <dbReference type="ARBA" id="ARBA00039017"/>
    </source>
</evidence>
<dbReference type="RefSeq" id="WP_306099664.1">
    <property type="nucleotide sequence ID" value="NZ_CP162602.1"/>
</dbReference>
<dbReference type="GO" id="GO:0046872">
    <property type="term" value="F:metal ion binding"/>
    <property type="evidence" value="ECO:0007669"/>
    <property type="project" value="UniProtKB-KW"/>
</dbReference>
<dbReference type="KEGG" id="vih:AB0763_17150"/>
<accession>A0AB39HKC9</accession>
<dbReference type="NCBIfam" id="NF008623">
    <property type="entry name" value="PRK11609.1"/>
    <property type="match status" value="1"/>
</dbReference>
<feature type="domain" description="Isochorismatase-like" evidence="9">
    <location>
        <begin position="3"/>
        <end position="201"/>
    </location>
</feature>
<dbReference type="SUPFAM" id="SSF52499">
    <property type="entry name" value="Isochorismatase-like hydrolases"/>
    <property type="match status" value="1"/>
</dbReference>
<evidence type="ECO:0000313" key="10">
    <source>
        <dbReference type="EMBL" id="XDK26751.1"/>
    </source>
</evidence>
<keyword evidence="2" id="KW-0662">Pyridine nucleotide biosynthesis</keyword>